<sequence length="95" mass="10565">MALKKLAKGSFESSITSYVPVESWFAICYFGVLGVFGLVANLVVIVVFMGTLRRKMNPSFGYILNMAAADIFMLLHLECVLSFTQKCGLLEFWLG</sequence>
<name>A0ABN7SLC7_OIKDI</name>
<dbReference type="Gene3D" id="1.20.1070.10">
    <property type="entry name" value="Rhodopsin 7-helix transmembrane proteins"/>
    <property type="match status" value="1"/>
</dbReference>
<gene>
    <name evidence="2" type="ORF">OKIOD_LOCUS8422</name>
</gene>
<evidence type="ECO:0000313" key="2">
    <source>
        <dbReference type="EMBL" id="CAG5100145.1"/>
    </source>
</evidence>
<dbReference type="SUPFAM" id="SSF81321">
    <property type="entry name" value="Family A G protein-coupled receptor-like"/>
    <property type="match status" value="1"/>
</dbReference>
<feature type="transmembrane region" description="Helical" evidence="1">
    <location>
        <begin position="60"/>
        <end position="77"/>
    </location>
</feature>
<proteinExistence type="predicted"/>
<accession>A0ABN7SLC7</accession>
<organism evidence="2 3">
    <name type="scientific">Oikopleura dioica</name>
    <name type="common">Tunicate</name>
    <dbReference type="NCBI Taxonomy" id="34765"/>
    <lineage>
        <taxon>Eukaryota</taxon>
        <taxon>Metazoa</taxon>
        <taxon>Chordata</taxon>
        <taxon>Tunicata</taxon>
        <taxon>Appendicularia</taxon>
        <taxon>Copelata</taxon>
        <taxon>Oikopleuridae</taxon>
        <taxon>Oikopleura</taxon>
    </lineage>
</organism>
<evidence type="ECO:0000313" key="3">
    <source>
        <dbReference type="Proteomes" id="UP001158576"/>
    </source>
</evidence>
<keyword evidence="1" id="KW-0812">Transmembrane</keyword>
<keyword evidence="1" id="KW-0472">Membrane</keyword>
<protein>
    <submittedName>
        <fullName evidence="2">Oidioi.mRNA.OKI2018_I69.XSR.g16864.t1.cds</fullName>
    </submittedName>
</protein>
<evidence type="ECO:0000256" key="1">
    <source>
        <dbReference type="SAM" id="Phobius"/>
    </source>
</evidence>
<keyword evidence="3" id="KW-1185">Reference proteome</keyword>
<keyword evidence="1" id="KW-1133">Transmembrane helix</keyword>
<dbReference type="EMBL" id="OU015569">
    <property type="protein sequence ID" value="CAG5100145.1"/>
    <property type="molecule type" value="Genomic_DNA"/>
</dbReference>
<dbReference type="Proteomes" id="UP001158576">
    <property type="component" value="Chromosome XSR"/>
</dbReference>
<reference evidence="2 3" key="1">
    <citation type="submission" date="2021-04" db="EMBL/GenBank/DDBJ databases">
        <authorList>
            <person name="Bliznina A."/>
        </authorList>
    </citation>
    <scope>NUCLEOTIDE SEQUENCE [LARGE SCALE GENOMIC DNA]</scope>
</reference>
<feature type="transmembrane region" description="Helical" evidence="1">
    <location>
        <begin position="24"/>
        <end position="48"/>
    </location>
</feature>